<organism evidence="1 3">
    <name type="scientific">Streptomyces rochei</name>
    <name type="common">Streptomyces parvullus</name>
    <dbReference type="NCBI Taxonomy" id="1928"/>
    <lineage>
        <taxon>Bacteria</taxon>
        <taxon>Bacillati</taxon>
        <taxon>Actinomycetota</taxon>
        <taxon>Actinomycetes</taxon>
        <taxon>Kitasatosporales</taxon>
        <taxon>Streptomycetaceae</taxon>
        <taxon>Streptomyces</taxon>
        <taxon>Streptomyces rochei group</taxon>
    </lineage>
</organism>
<dbReference type="EMBL" id="JBIENY010000535">
    <property type="protein sequence ID" value="MFG6301265.1"/>
    <property type="molecule type" value="Genomic_DNA"/>
</dbReference>
<keyword evidence="3" id="KW-1185">Reference proteome</keyword>
<proteinExistence type="predicted"/>
<protein>
    <recommendedName>
        <fullName evidence="4">Sugar ABC transporter permease</fullName>
    </recommendedName>
</protein>
<reference evidence="1 3" key="1">
    <citation type="submission" date="2024-10" db="EMBL/GenBank/DDBJ databases">
        <title>Draft genome assembly of a novel steroid transforming actinomycete isolated from African clawed frog Xenopus laevis.</title>
        <authorList>
            <person name="Bragin E."/>
            <person name="Kollerov V."/>
            <person name="Donova M.V."/>
        </authorList>
    </citation>
    <scope>NUCLEOTIDE SEQUENCE [LARGE SCALE GENOMIC DNA]</scope>
    <source>
        <strain evidence="1 3">MTOC-St3</strain>
    </source>
</reference>
<evidence type="ECO:0000313" key="2">
    <source>
        <dbReference type="EMBL" id="MFG6301265.1"/>
    </source>
</evidence>
<accession>A0ABW7E7F2</accession>
<dbReference type="RefSeq" id="WP_019330166.1">
    <property type="nucleotide sequence ID" value="NZ_JASCXS010000037.1"/>
</dbReference>
<sequence length="40" mass="4164">MHAGRPGNATASLPGPAAPVVVFLFLQRYIHNGFAQGATK</sequence>
<evidence type="ECO:0008006" key="4">
    <source>
        <dbReference type="Google" id="ProtNLM"/>
    </source>
</evidence>
<name>A0ABW7E7F2_STRRO</name>
<evidence type="ECO:0000313" key="3">
    <source>
        <dbReference type="Proteomes" id="UP001605990"/>
    </source>
</evidence>
<gene>
    <name evidence="1" type="ORF">ACGU38_27270</name>
    <name evidence="2" type="ORF">ACGU38_38660</name>
</gene>
<comment type="caution">
    <text evidence="1">The sequence shown here is derived from an EMBL/GenBank/DDBJ whole genome shotgun (WGS) entry which is preliminary data.</text>
</comment>
<dbReference type="EMBL" id="JBIENY010000403">
    <property type="protein sequence ID" value="MFG6299043.1"/>
    <property type="molecule type" value="Genomic_DNA"/>
</dbReference>
<dbReference type="Proteomes" id="UP001605990">
    <property type="component" value="Unassembled WGS sequence"/>
</dbReference>
<evidence type="ECO:0000313" key="1">
    <source>
        <dbReference type="EMBL" id="MFG6299043.1"/>
    </source>
</evidence>